<keyword evidence="7" id="KW-1185">Reference proteome</keyword>
<name>A0A2C6KQV6_9APIC</name>
<comment type="similarity">
    <text evidence="5">Belongs to the BI1 family.</text>
</comment>
<feature type="transmembrane region" description="Helical" evidence="5">
    <location>
        <begin position="40"/>
        <end position="60"/>
    </location>
</feature>
<dbReference type="Pfam" id="PF01027">
    <property type="entry name" value="Bax1-I"/>
    <property type="match status" value="1"/>
</dbReference>
<dbReference type="AlphaFoldDB" id="A0A2C6KQV6"/>
<proteinExistence type="inferred from homology"/>
<dbReference type="PANTHER" id="PTHR23291">
    <property type="entry name" value="BAX INHIBITOR-RELATED"/>
    <property type="match status" value="1"/>
</dbReference>
<feature type="transmembrane region" description="Helical" evidence="5">
    <location>
        <begin position="104"/>
        <end position="123"/>
    </location>
</feature>
<dbReference type="Proteomes" id="UP000221165">
    <property type="component" value="Unassembled WGS sequence"/>
</dbReference>
<reference evidence="6 7" key="1">
    <citation type="journal article" date="2017" name="Int. J. Parasitol.">
        <title>The genome of the protozoan parasite Cystoisospora suis and a reverse vaccinology approach to identify vaccine candidates.</title>
        <authorList>
            <person name="Palmieri N."/>
            <person name="Shrestha A."/>
            <person name="Ruttkowski B."/>
            <person name="Beck T."/>
            <person name="Vogl C."/>
            <person name="Tomley F."/>
            <person name="Blake D.P."/>
            <person name="Joachim A."/>
        </authorList>
    </citation>
    <scope>NUCLEOTIDE SEQUENCE [LARGE SCALE GENOMIC DNA]</scope>
    <source>
        <strain evidence="6 7">Wien I</strain>
    </source>
</reference>
<evidence type="ECO:0000313" key="7">
    <source>
        <dbReference type="Proteomes" id="UP000221165"/>
    </source>
</evidence>
<comment type="subcellular location">
    <subcellularLocation>
        <location evidence="1">Membrane</location>
        <topology evidence="1">Multi-pass membrane protein</topology>
    </subcellularLocation>
</comment>
<dbReference type="GO" id="GO:0016020">
    <property type="term" value="C:membrane"/>
    <property type="evidence" value="ECO:0007669"/>
    <property type="project" value="UniProtKB-SubCell"/>
</dbReference>
<evidence type="ECO:0000256" key="1">
    <source>
        <dbReference type="ARBA" id="ARBA00004141"/>
    </source>
</evidence>
<keyword evidence="3 5" id="KW-1133">Transmembrane helix</keyword>
<dbReference type="PANTHER" id="PTHR23291:SF47">
    <property type="entry name" value="TRANSMEMBRANE BAX INHIBITOR MOTIF CONTAINING 7"/>
    <property type="match status" value="1"/>
</dbReference>
<feature type="transmembrane region" description="Helical" evidence="5">
    <location>
        <begin position="158"/>
        <end position="179"/>
    </location>
</feature>
<keyword evidence="2 5" id="KW-0812">Transmembrane</keyword>
<dbReference type="EMBL" id="MIGC01003874">
    <property type="protein sequence ID" value="PHJ18804.1"/>
    <property type="molecule type" value="Genomic_DNA"/>
</dbReference>
<comment type="caution">
    <text evidence="6">The sequence shown here is derived from an EMBL/GenBank/DDBJ whole genome shotgun (WGS) entry which is preliminary data.</text>
</comment>
<evidence type="ECO:0000256" key="3">
    <source>
        <dbReference type="ARBA" id="ARBA00022989"/>
    </source>
</evidence>
<keyword evidence="4 5" id="KW-0472">Membrane</keyword>
<accession>A0A2C6KQV6</accession>
<dbReference type="OrthoDB" id="7933078at2759"/>
<feature type="transmembrane region" description="Helical" evidence="5">
    <location>
        <begin position="185"/>
        <end position="209"/>
    </location>
</feature>
<evidence type="ECO:0000256" key="4">
    <source>
        <dbReference type="ARBA" id="ARBA00023136"/>
    </source>
</evidence>
<dbReference type="GeneID" id="94430723"/>
<dbReference type="VEuPathDB" id="ToxoDB:CSUI_007366"/>
<feature type="transmembrane region" description="Helical" evidence="5">
    <location>
        <begin position="75"/>
        <end position="92"/>
    </location>
</feature>
<dbReference type="InterPro" id="IPR006214">
    <property type="entry name" value="Bax_inhibitor_1-related"/>
</dbReference>
<protein>
    <submittedName>
        <fullName evidence="6">Nmda1 protein</fullName>
    </submittedName>
</protein>
<feature type="transmembrane region" description="Helical" evidence="5">
    <location>
        <begin position="221"/>
        <end position="246"/>
    </location>
</feature>
<dbReference type="RefSeq" id="XP_067920509.1">
    <property type="nucleotide sequence ID" value="XM_068067512.1"/>
</dbReference>
<organism evidence="6 7">
    <name type="scientific">Cystoisospora suis</name>
    <dbReference type="NCBI Taxonomy" id="483139"/>
    <lineage>
        <taxon>Eukaryota</taxon>
        <taxon>Sar</taxon>
        <taxon>Alveolata</taxon>
        <taxon>Apicomplexa</taxon>
        <taxon>Conoidasida</taxon>
        <taxon>Coccidia</taxon>
        <taxon>Eucoccidiorida</taxon>
        <taxon>Eimeriorina</taxon>
        <taxon>Sarcocystidae</taxon>
        <taxon>Cystoisospora</taxon>
    </lineage>
</organism>
<evidence type="ECO:0000256" key="2">
    <source>
        <dbReference type="ARBA" id="ARBA00022692"/>
    </source>
</evidence>
<evidence type="ECO:0000313" key="6">
    <source>
        <dbReference type="EMBL" id="PHJ18804.1"/>
    </source>
</evidence>
<gene>
    <name evidence="6" type="ORF">CSUI_007366</name>
</gene>
<sequence length="253" mass="28353">MYASSPYDDLEAAGRGGRTGSFVMDEKIAREVRYGFIRKVYSIISVQLAITFFTSLLFMMNQSMRTWVATNGDTLFILAGLSGIVVLLVMVCNPGITRRYPHNYLLLLLFTLCESLTVGAVCTLYDPQIVLQALLATVVVVGGLTIFAFQTDYDFTSWLGMTSFLFWGVFAMGLLRVIFWRAMWFQIVACVVFAGFYGIYILIDTHLLIKRGKISIEEDDYILAAISLYVDIVGLFLELLRLLAILGASDDRS</sequence>
<feature type="transmembrane region" description="Helical" evidence="5">
    <location>
        <begin position="129"/>
        <end position="149"/>
    </location>
</feature>
<evidence type="ECO:0000256" key="5">
    <source>
        <dbReference type="RuleBase" id="RU004379"/>
    </source>
</evidence>